<dbReference type="GO" id="GO:0004497">
    <property type="term" value="F:monooxygenase activity"/>
    <property type="evidence" value="ECO:0007669"/>
    <property type="project" value="UniProtKB-KW"/>
</dbReference>
<feature type="transmembrane region" description="Helical" evidence="8">
    <location>
        <begin position="12"/>
        <end position="30"/>
    </location>
</feature>
<keyword evidence="4 6" id="KW-0479">Metal-binding</keyword>
<evidence type="ECO:0000256" key="2">
    <source>
        <dbReference type="ARBA" id="ARBA00010617"/>
    </source>
</evidence>
<dbReference type="GO" id="GO:0005506">
    <property type="term" value="F:iron ion binding"/>
    <property type="evidence" value="ECO:0007669"/>
    <property type="project" value="InterPro"/>
</dbReference>
<keyword evidence="7" id="KW-0503">Monooxygenase</keyword>
<dbReference type="OrthoDB" id="1470350at2759"/>
<evidence type="ECO:0000256" key="6">
    <source>
        <dbReference type="PIRSR" id="PIRSR602401-1"/>
    </source>
</evidence>
<dbReference type="PRINTS" id="PR00385">
    <property type="entry name" value="P450"/>
</dbReference>
<keyword evidence="8" id="KW-1133">Transmembrane helix</keyword>
<dbReference type="InterPro" id="IPR001128">
    <property type="entry name" value="Cyt_P450"/>
</dbReference>
<dbReference type="EMBL" id="WIGM01002040">
    <property type="protein sequence ID" value="KAF6784762.1"/>
    <property type="molecule type" value="Genomic_DNA"/>
</dbReference>
<evidence type="ECO:0000256" key="4">
    <source>
        <dbReference type="ARBA" id="ARBA00022723"/>
    </source>
</evidence>
<keyword evidence="5 6" id="KW-0408">Iron</keyword>
<dbReference type="GO" id="GO:0020037">
    <property type="term" value="F:heme binding"/>
    <property type="evidence" value="ECO:0007669"/>
    <property type="project" value="InterPro"/>
</dbReference>
<dbReference type="InterPro" id="IPR017972">
    <property type="entry name" value="Cyt_P450_CS"/>
</dbReference>
<reference evidence="9" key="1">
    <citation type="journal article" date="2020" name="Phytopathology">
        <title>Genome Sequence Resources of Colletotrichum truncatum, C. plurivorum, C. musicola, and C. sojae: Four Species Pathogenic to Soybean (Glycine max).</title>
        <authorList>
            <person name="Rogerio F."/>
            <person name="Boufleur T.R."/>
            <person name="Ciampi-Guillardi M."/>
            <person name="Sukno S.A."/>
            <person name="Thon M.R."/>
            <person name="Massola Junior N.S."/>
            <person name="Baroncelli R."/>
        </authorList>
    </citation>
    <scope>NUCLEOTIDE SEQUENCE</scope>
    <source>
        <strain evidence="9">LFN0074</strain>
    </source>
</reference>
<dbReference type="GO" id="GO:0016705">
    <property type="term" value="F:oxidoreductase activity, acting on paired donors, with incorporation or reduction of molecular oxygen"/>
    <property type="evidence" value="ECO:0007669"/>
    <property type="project" value="InterPro"/>
</dbReference>
<sequence length="582" mass="65308">MSTSTPWGPSALAAYVAVAAVLLYVLRLLALPKPLQGIPYNEEAAARVFGDIPSLRAVPSRRDWFSATLRRHNSPLVQLFFLPFSKPIVICADPVEIQDICMRRIKEFKRSSIVAAIFCGAIPNHHITMADDDPRFKKNRELVRDLMTPAFLHEVSPLKLQNAPQVYDKATRLLELWALKSRLSGGRPFEAGKDIHNTALDIITSVAFDLDPSTTVTAANIAHFEKAAAPVADSKEDPEEPVDLRNQPLSLETQSFNIITEMVGTAFKAPHPRFKNWQLRRTDRVKAAFAATQDMSNRELAKAVARLEAEEPPRCAMDQIILRERSIAGKEGREPDYFSETIKDELLGYLVAGHETTSSAFRWGLKFISRHQAVQSRLRSALRSAFPDAAAANRPPTAHEILRAHVPYFDAVVEEILRCCRTLPITSREALVDTQILGRRIPKGTLVMFLANGPGYLHPAVPVDDAQRSTESAKHAAERAGVWDPSNVRDFVPERWLKTVPADDDGPEREVFDANAGPFMTFGHGPRACFGKRLSYIEMRFMLCLLVWRFELQTVDTRWDTSEATEMFTTDPKECFVKLKQI</sequence>
<keyword evidence="7" id="KW-0560">Oxidoreductase</keyword>
<evidence type="ECO:0000256" key="1">
    <source>
        <dbReference type="ARBA" id="ARBA00001971"/>
    </source>
</evidence>
<dbReference type="Gene3D" id="1.10.630.10">
    <property type="entry name" value="Cytochrome P450"/>
    <property type="match status" value="1"/>
</dbReference>
<evidence type="ECO:0000256" key="5">
    <source>
        <dbReference type="ARBA" id="ARBA00023004"/>
    </source>
</evidence>
<keyword evidence="8" id="KW-0812">Transmembrane</keyword>
<keyword evidence="3 6" id="KW-0349">Heme</keyword>
<name>A0A8H6IMG1_9PEZI</name>
<gene>
    <name evidence="9" type="ORF">CMUS01_16599</name>
</gene>
<evidence type="ECO:0000313" key="9">
    <source>
        <dbReference type="EMBL" id="KAF6784762.1"/>
    </source>
</evidence>
<dbReference type="PANTHER" id="PTHR24305">
    <property type="entry name" value="CYTOCHROME P450"/>
    <property type="match status" value="1"/>
</dbReference>
<keyword evidence="8" id="KW-0472">Membrane</keyword>
<dbReference type="InterPro" id="IPR002401">
    <property type="entry name" value="Cyt_P450_E_grp-I"/>
</dbReference>
<feature type="binding site" description="axial binding residue" evidence="6">
    <location>
        <position position="529"/>
    </location>
    <ligand>
        <name>heme</name>
        <dbReference type="ChEBI" id="CHEBI:30413"/>
    </ligand>
    <ligandPart>
        <name>Fe</name>
        <dbReference type="ChEBI" id="CHEBI:18248"/>
    </ligandPart>
</feature>
<comment type="caution">
    <text evidence="9">The sequence shown here is derived from an EMBL/GenBank/DDBJ whole genome shotgun (WGS) entry which is preliminary data.</text>
</comment>
<dbReference type="InterPro" id="IPR036396">
    <property type="entry name" value="Cyt_P450_sf"/>
</dbReference>
<dbReference type="AlphaFoldDB" id="A0A8H6IMG1"/>
<dbReference type="InterPro" id="IPR050121">
    <property type="entry name" value="Cytochrome_P450_monoxygenase"/>
</dbReference>
<dbReference type="Proteomes" id="UP000639643">
    <property type="component" value="Unassembled WGS sequence"/>
</dbReference>
<evidence type="ECO:0000256" key="7">
    <source>
        <dbReference type="RuleBase" id="RU000461"/>
    </source>
</evidence>
<dbReference type="PRINTS" id="PR00463">
    <property type="entry name" value="EP450I"/>
</dbReference>
<evidence type="ECO:0000313" key="10">
    <source>
        <dbReference type="Proteomes" id="UP000639643"/>
    </source>
</evidence>
<comment type="cofactor">
    <cofactor evidence="1 6">
        <name>heme</name>
        <dbReference type="ChEBI" id="CHEBI:30413"/>
    </cofactor>
</comment>
<dbReference type="PROSITE" id="PS00086">
    <property type="entry name" value="CYTOCHROME_P450"/>
    <property type="match status" value="1"/>
</dbReference>
<evidence type="ECO:0000256" key="8">
    <source>
        <dbReference type="SAM" id="Phobius"/>
    </source>
</evidence>
<dbReference type="PANTHER" id="PTHR24305:SF232">
    <property type="entry name" value="P450, PUTATIVE (EUROFUNG)-RELATED"/>
    <property type="match status" value="1"/>
</dbReference>
<dbReference type="SUPFAM" id="SSF48264">
    <property type="entry name" value="Cytochrome P450"/>
    <property type="match status" value="1"/>
</dbReference>
<organism evidence="9 10">
    <name type="scientific">Colletotrichum musicola</name>
    <dbReference type="NCBI Taxonomy" id="2175873"/>
    <lineage>
        <taxon>Eukaryota</taxon>
        <taxon>Fungi</taxon>
        <taxon>Dikarya</taxon>
        <taxon>Ascomycota</taxon>
        <taxon>Pezizomycotina</taxon>
        <taxon>Sordariomycetes</taxon>
        <taxon>Hypocreomycetidae</taxon>
        <taxon>Glomerellales</taxon>
        <taxon>Glomerellaceae</taxon>
        <taxon>Colletotrichum</taxon>
        <taxon>Colletotrichum orchidearum species complex</taxon>
    </lineage>
</organism>
<accession>A0A8H6IMG1</accession>
<keyword evidence="10" id="KW-1185">Reference proteome</keyword>
<dbReference type="Pfam" id="PF00067">
    <property type="entry name" value="p450"/>
    <property type="match status" value="2"/>
</dbReference>
<protein>
    <submittedName>
        <fullName evidence="9">Cytochrome p450</fullName>
    </submittedName>
</protein>
<comment type="similarity">
    <text evidence="2 7">Belongs to the cytochrome P450 family.</text>
</comment>
<evidence type="ECO:0000256" key="3">
    <source>
        <dbReference type="ARBA" id="ARBA00022617"/>
    </source>
</evidence>
<proteinExistence type="inferred from homology"/>